<evidence type="ECO:0000256" key="5">
    <source>
        <dbReference type="ARBA" id="ARBA00022989"/>
    </source>
</evidence>
<feature type="transmembrane region" description="Helical" evidence="8">
    <location>
        <begin position="175"/>
        <end position="196"/>
    </location>
</feature>
<keyword evidence="10" id="KW-1185">Reference proteome</keyword>
<evidence type="ECO:0000256" key="8">
    <source>
        <dbReference type="SAM" id="Phobius"/>
    </source>
</evidence>
<dbReference type="InterPro" id="IPR009262">
    <property type="entry name" value="SLC35_F1/F2/F6"/>
</dbReference>
<evidence type="ECO:0000256" key="2">
    <source>
        <dbReference type="ARBA" id="ARBA00007863"/>
    </source>
</evidence>
<evidence type="ECO:0000313" key="9">
    <source>
        <dbReference type="EMBL" id="KAA0194549.1"/>
    </source>
</evidence>
<comment type="subcellular location">
    <subcellularLocation>
        <location evidence="1">Membrane</location>
        <topology evidence="1">Multi-pass membrane protein</topology>
    </subcellularLocation>
</comment>
<feature type="transmembrane region" description="Helical" evidence="8">
    <location>
        <begin position="216"/>
        <end position="237"/>
    </location>
</feature>
<dbReference type="InterPro" id="IPR052221">
    <property type="entry name" value="SLC35F_Transporter"/>
</dbReference>
<protein>
    <submittedName>
        <fullName evidence="9">Solute carrier family 35 member</fullName>
    </submittedName>
</protein>
<feature type="transmembrane region" description="Helical" evidence="8">
    <location>
        <begin position="348"/>
        <end position="366"/>
    </location>
</feature>
<feature type="transmembrane region" description="Helical" evidence="8">
    <location>
        <begin position="147"/>
        <end position="166"/>
    </location>
</feature>
<organism evidence="9 10">
    <name type="scientific">Fasciolopsis buskii</name>
    <dbReference type="NCBI Taxonomy" id="27845"/>
    <lineage>
        <taxon>Eukaryota</taxon>
        <taxon>Metazoa</taxon>
        <taxon>Spiralia</taxon>
        <taxon>Lophotrochozoa</taxon>
        <taxon>Platyhelminthes</taxon>
        <taxon>Trematoda</taxon>
        <taxon>Digenea</taxon>
        <taxon>Plagiorchiida</taxon>
        <taxon>Echinostomata</taxon>
        <taxon>Echinostomatoidea</taxon>
        <taxon>Fasciolidae</taxon>
        <taxon>Fasciolopsis</taxon>
    </lineage>
</organism>
<dbReference type="InterPro" id="IPR037185">
    <property type="entry name" value="EmrE-like"/>
</dbReference>
<dbReference type="OrthoDB" id="429955at2759"/>
<keyword evidence="6 8" id="KW-0472">Membrane</keyword>
<keyword evidence="3" id="KW-0813">Transport</keyword>
<dbReference type="Proteomes" id="UP000728185">
    <property type="component" value="Unassembled WGS sequence"/>
</dbReference>
<keyword evidence="4 8" id="KW-0812">Transmembrane</keyword>
<keyword evidence="5 8" id="KW-1133">Transmembrane helix</keyword>
<name>A0A8E0VL07_9TREM</name>
<dbReference type="GO" id="GO:0022857">
    <property type="term" value="F:transmembrane transporter activity"/>
    <property type="evidence" value="ECO:0007669"/>
    <property type="project" value="InterPro"/>
</dbReference>
<evidence type="ECO:0000256" key="6">
    <source>
        <dbReference type="ARBA" id="ARBA00023136"/>
    </source>
</evidence>
<dbReference type="EMBL" id="LUCM01004306">
    <property type="protein sequence ID" value="KAA0194549.1"/>
    <property type="molecule type" value="Genomic_DNA"/>
</dbReference>
<dbReference type="GO" id="GO:0016020">
    <property type="term" value="C:membrane"/>
    <property type="evidence" value="ECO:0007669"/>
    <property type="project" value="UniProtKB-SubCell"/>
</dbReference>
<comment type="function">
    <text evidence="7">Putative solute transporter.</text>
</comment>
<dbReference type="PANTHER" id="PTHR14233">
    <property type="entry name" value="DUF914-RELATED"/>
    <property type="match status" value="1"/>
</dbReference>
<proteinExistence type="inferred from homology"/>
<evidence type="ECO:0000313" key="10">
    <source>
        <dbReference type="Proteomes" id="UP000728185"/>
    </source>
</evidence>
<evidence type="ECO:0000256" key="4">
    <source>
        <dbReference type="ARBA" id="ARBA00022692"/>
    </source>
</evidence>
<gene>
    <name evidence="9" type="ORF">FBUS_02799</name>
</gene>
<feature type="transmembrane region" description="Helical" evidence="8">
    <location>
        <begin position="249"/>
        <end position="269"/>
    </location>
</feature>
<evidence type="ECO:0000256" key="7">
    <source>
        <dbReference type="ARBA" id="ARBA00037727"/>
    </source>
</evidence>
<sequence length="375" mass="41495">MKDTGKKRNTEKSYGELASINPKHSKFCAFRQICGSTKHLILVLLVGQVLAGLLGASAVCAAMLSRLGFNLPLTQNIPHYLILFVVFGTVRVCQRSLDPEPQTAISKGTRDHPLCWRAFYYAVAGCIDLHAFWATLAAYAYTNVTSIQLLDCLGIPTSMLLSYFLLRYRYTWTHYVGAGICLFGAVMMIGADFLAAENQVTVLNVKPNATVNGTRTLVMFGDMLAVLGAILYGLSSVLQEHLIQNFNSVNYLAWFSIVAALFGAVYSLLLEHLKLYELLWKGSLGGQKIPMIALLYYFGYAFSMFALDSVTAFTISRISAVFINLSLLTADIWGLLAGVWLFQVQFHYLYFVSFFLIIAGASIFAIRSARTHSIA</sequence>
<feature type="transmembrane region" description="Helical" evidence="8">
    <location>
        <begin position="77"/>
        <end position="97"/>
    </location>
</feature>
<dbReference type="AlphaFoldDB" id="A0A8E0VL07"/>
<comment type="similarity">
    <text evidence="2">Belongs to the SLC35F solute transporter family.</text>
</comment>
<feature type="transmembrane region" description="Helical" evidence="8">
    <location>
        <begin position="40"/>
        <end position="65"/>
    </location>
</feature>
<reference evidence="9" key="1">
    <citation type="submission" date="2019-05" db="EMBL/GenBank/DDBJ databases">
        <title>Annotation for the trematode Fasciolopsis buski.</title>
        <authorList>
            <person name="Choi Y.-J."/>
        </authorList>
    </citation>
    <scope>NUCLEOTIDE SEQUENCE</scope>
    <source>
        <strain evidence="9">HT</strain>
        <tissue evidence="9">Whole worm</tissue>
    </source>
</reference>
<dbReference type="PANTHER" id="PTHR14233:SF4">
    <property type="entry name" value="SOLUTE CARRIER FAMILY 35 MEMBER F2"/>
    <property type="match status" value="1"/>
</dbReference>
<dbReference type="Pfam" id="PF06027">
    <property type="entry name" value="SLC35F"/>
    <property type="match status" value="1"/>
</dbReference>
<feature type="transmembrane region" description="Helical" evidence="8">
    <location>
        <begin position="289"/>
        <end position="307"/>
    </location>
</feature>
<feature type="transmembrane region" description="Helical" evidence="8">
    <location>
        <begin position="118"/>
        <end position="141"/>
    </location>
</feature>
<dbReference type="SUPFAM" id="SSF103481">
    <property type="entry name" value="Multidrug resistance efflux transporter EmrE"/>
    <property type="match status" value="1"/>
</dbReference>
<accession>A0A8E0VL07</accession>
<comment type="caution">
    <text evidence="9">The sequence shown here is derived from an EMBL/GenBank/DDBJ whole genome shotgun (WGS) entry which is preliminary data.</text>
</comment>
<evidence type="ECO:0000256" key="1">
    <source>
        <dbReference type="ARBA" id="ARBA00004141"/>
    </source>
</evidence>
<evidence type="ECO:0000256" key="3">
    <source>
        <dbReference type="ARBA" id="ARBA00022448"/>
    </source>
</evidence>
<feature type="transmembrane region" description="Helical" evidence="8">
    <location>
        <begin position="319"/>
        <end position="342"/>
    </location>
</feature>